<evidence type="ECO:0000256" key="5">
    <source>
        <dbReference type="ARBA" id="ARBA00023136"/>
    </source>
</evidence>
<keyword evidence="10" id="KW-1185">Reference proteome</keyword>
<feature type="transmembrane region" description="Helical" evidence="7">
    <location>
        <begin position="2585"/>
        <end position="2610"/>
    </location>
</feature>
<evidence type="ECO:0000256" key="3">
    <source>
        <dbReference type="ARBA" id="ARBA00022692"/>
    </source>
</evidence>
<proteinExistence type="inferred from homology"/>
<feature type="transmembrane region" description="Helical" evidence="7">
    <location>
        <begin position="12"/>
        <end position="36"/>
    </location>
</feature>
<dbReference type="Proteomes" id="UP000290815">
    <property type="component" value="Chromosome"/>
</dbReference>
<feature type="transmembrane region" description="Helical" evidence="7">
    <location>
        <begin position="2631"/>
        <end position="2664"/>
    </location>
</feature>
<sequence>MLRLFKEVWRALFKNKIVVSGLTILIFLTAGIFTLLNDTYQSMQKQFNSYKQKSIGHDLTIDLNLPAEGEAFNNGYYVNGLSQNISKADYDKALHYIEIDENGKPKFKQVYKIIDFNLLKNQEFINLSTFFTNEADKAQFSSKYIKTKDFLNLYSNYNLEKESLEEQTLVNLEFNGNERSLVLKKDYLVSMYERINGEYQEVEIRKTVNQGNAYKIVFDKEYSLQDIAFVEQDSDNNLTISELPDLYIDFTNSSFNRATFSAVKGKKWMLENKLIYKVPASEVARSLGFGIEVSKNVYTRAKNTSFQNGIINIDQTDAYAKILNKKLNTEFEFSDIIQESFINLAAYQKFIFGQNRKYNIPVEWTGIQQNFTFYARKNYKLTYDEWHSKDWTGTYATFLESLIENNELTDDLKSFSYWEKTNTSFVQRYNSQGELLSKQELSEDNGSIINTSPISFTEATNVKLKLADAQYQDITDRTFNDNSIIKTKNNDITSSESINSYYSLNEPKTISEIEFQNNNLSIKAFTEITNKQIRDLRFSYIKNGALAITKQNIYKKVLEKVGSTDLVGIRESLTVDSFNENEKYVFHLINIGNSDNKILGIPINIDKLKNDASQINLNNPKGDQVDIFKSKQIPPFVSEYILKNGQFNIAPDPTYINTDITYSNVLFTNFLTKEVLTYNSRKIYKLSKYGYDVEPNFVNLGVTWEKGKLILIHPVYNTNQTKILYWENVPTEGHPNGIFELKEFIDLISSEQNQMTIKATVNPEGWVERSKEFQNLVYVPFGFRGPDSEIEAEARNKNTLTKALENTQKAFLNSDLVKEGFMTKETIYALSRAFDISITKNDFAKIFSSGQINLNILPKMILDGLYSLSHDVNGDFLNRLLVNFLTRIKQKISEHPKNEQKQYLVQEITKISNFAELAFGSSFVGSINLDAIVNIFKDPLVLIDSLIGLVNSVDFRGFTERVEDFFVNSYNKYFDAEENLVPDEYVEAHPEEVFYQRKISYHEIGVWLLKSIDWEDTKNYLNQIIDNIDLQYLIDTKSQNSPLLNILNAFLSNIGQLLDQMNAYPNDPAKSFENIKAGIKFFISSLDLNRFIQILEKKLIVNNFDIEDVIFHEEFNSYQKVQKHYATAYLSNIDWLSSFLETVFSDPGSNREMKENIINMFNLSSKGTSIKIDDNTYITIPTNDPDKLDFFDFVSILSSNPSASGTSSNEINLDSLNDFIQLEYFLSFIETQDKIVWNNMKNIEKTFLNKYFGWTGKDENNQTIEYSKEQITEKVREWKNIISKLKFKDNNNLLKENLSVSSLFSYFATTNDVVNDSLFFVITNRLLGEFDKFTPQTNYSYLEAGYPLFRTLWLLLKENGTHERKIAFLNALLSLSNDPNVIASFNSFELFQPAAQNIAGYQKTKFGVTRSLVNPQMMREVFFAKSENNDYQNGLLNHLVAEYPEFADYINNNELDLTKLFSYIASSEMNDNYGDLDVINGYHLKYHNLYSVVLDNLINGVFADADVYKNYNILNYIFETKYKQISLSSIGIPDILLNPLLRSKHPQLLIWLLADTNNVGAAAENNSNIAYFINNKLVNFETLFSNKKWTYEFLDSLLNQKVDQGGVNPVIEKDFVFQIAIDNDYIISLQKSISQNKEIYSPFGINLIETIISIMDSITAVLYSSTLLQFNEVDAYVAKANYAWLEKNNKKIYNGEIPNNPIDIVALMDQISDEYKIDIAGSQFLIIGDEMTFDYLYPVIDENNIQVNTKNQALVYVNTYGFDRVRQAFRGNVVKEYLTVKFPSDFSVAKQREVKAELEEIVQNSIHSNFRLQKVFFKTEVDPLNPERSLRISTTEGIMKSVKTVSYIFLIILVTLVTISIVFIIKRYIASKNKVIGILVAQGYTPLQIALSMTTFAFFTIFIGGVLGYFTGFMLHGAAISLLKNFWTIPIETLNFSLISFLVNIIVPLVSMSLLIVLISIRALRFKAIDLMSGIIELNINEINNKFQTLIRKKNIKFKFSSALLFNSFGKLLSFAISVILASVISVFAFGTFGVFEKSINSTYKSRYFNYKYDLQTPTKEGGAINLFELNKENIENSLYVPMGMGTELNLYQNDYFAPGRSSAINYLDKNGDPNPYLGHLITQFSVNILIDKGVSIDPWSMVYNSLPDSQKSRIIKVRDSVGQALEETQSGLVYKYETDRNGVLKKIIDVQKTIENRNSFFHYVPNEENVVDGKFYYYEWNTLAAKYDRQTITTDNKRTEYRDFLIEGYSKIALDNIEKEKKYSANDKDESNKPIYEFFVLFNGMYFDPLQDELYTYVQAKLNNTSVKLYGYQKDSEFVEITNKNGDNLVKQLDDLFIQNGSDITKEIPVAINNVSKNLFKLKVGSTFKLDVENNVNKYTTKINEAIGIENTSYQTEYKFKVVDIINTYINNEFVIPKSAADQIIGLDQLPRKEGTIPFNGILSKSLEPKQLIWSAGLYSLSGYNPSVGSFDIDGLEDSEKRDFFDGLFGDPLFMDNMLPGNLSSEGKSPSQIIKFLNPEFNVENASIQTLKEEYLKARENPSVYIEKFARIFDDKLYITSAYTLDAKEIEVGFVRTISKTVQIIITIISILSFLVSIVILIIISTILINENEKNIAIWSILGYNNREKIKMFFGIYIPFILTALLIAIPIGIGFMVLFSSFLTSTASIAVLLNIGLLTILATVVVVFLVFIVTSLLTWRNINKIKAIDLLKGK</sequence>
<feature type="transmembrane region" description="Helical" evidence="7">
    <location>
        <begin position="1845"/>
        <end position="1865"/>
    </location>
</feature>
<dbReference type="GO" id="GO:0022857">
    <property type="term" value="F:transmembrane transporter activity"/>
    <property type="evidence" value="ECO:0007669"/>
    <property type="project" value="TreeGrafter"/>
</dbReference>
<evidence type="ECO:0000256" key="4">
    <source>
        <dbReference type="ARBA" id="ARBA00022989"/>
    </source>
</evidence>
<keyword evidence="5 7" id="KW-0472">Membrane</keyword>
<comment type="similarity">
    <text evidence="6">Belongs to the ABC-4 integral membrane protein family.</text>
</comment>
<feature type="transmembrane region" description="Helical" evidence="7">
    <location>
        <begin position="1896"/>
        <end position="1918"/>
    </location>
</feature>
<dbReference type="PANTHER" id="PTHR30572">
    <property type="entry name" value="MEMBRANE COMPONENT OF TRANSPORTER-RELATED"/>
    <property type="match status" value="1"/>
</dbReference>
<dbReference type="GO" id="GO:0005886">
    <property type="term" value="C:plasma membrane"/>
    <property type="evidence" value="ECO:0007669"/>
    <property type="project" value="UniProtKB-SubCell"/>
</dbReference>
<evidence type="ECO:0000313" key="10">
    <source>
        <dbReference type="Proteomes" id="UP000290815"/>
    </source>
</evidence>
<evidence type="ECO:0000313" key="9">
    <source>
        <dbReference type="EMBL" id="VEU70052.1"/>
    </source>
</evidence>
<dbReference type="EMBL" id="LR215024">
    <property type="protein sequence ID" value="VEU70052.1"/>
    <property type="molecule type" value="Genomic_DNA"/>
</dbReference>
<feature type="transmembrane region" description="Helical" evidence="7">
    <location>
        <begin position="2012"/>
        <end position="2036"/>
    </location>
</feature>
<feature type="domain" description="ABC3 transporter permease C-terminal" evidence="8">
    <location>
        <begin position="1848"/>
        <end position="1965"/>
    </location>
</feature>
<accession>A0A449AU91</accession>
<gene>
    <name evidence="9" type="ORF">NCTC10194_00046</name>
</gene>
<reference evidence="9 10" key="1">
    <citation type="submission" date="2019-01" db="EMBL/GenBank/DDBJ databases">
        <authorList>
            <consortium name="Pathogen Informatics"/>
        </authorList>
    </citation>
    <scope>NUCLEOTIDE SEQUENCE [LARGE SCALE GENOMIC DNA]</scope>
    <source>
        <strain evidence="9 10">NCTC10194</strain>
    </source>
</reference>
<evidence type="ECO:0000256" key="6">
    <source>
        <dbReference type="ARBA" id="ARBA00038076"/>
    </source>
</evidence>
<evidence type="ECO:0000256" key="2">
    <source>
        <dbReference type="ARBA" id="ARBA00022475"/>
    </source>
</evidence>
<evidence type="ECO:0000256" key="7">
    <source>
        <dbReference type="SAM" id="Phobius"/>
    </source>
</evidence>
<feature type="domain" description="ABC3 transporter permease C-terminal" evidence="8">
    <location>
        <begin position="2589"/>
        <end position="2706"/>
    </location>
</feature>
<evidence type="ECO:0000259" key="8">
    <source>
        <dbReference type="Pfam" id="PF02687"/>
    </source>
</evidence>
<organism evidence="9 10">
    <name type="scientific">Mycoplasmopsis glycophila</name>
    <dbReference type="NCBI Taxonomy" id="171285"/>
    <lineage>
        <taxon>Bacteria</taxon>
        <taxon>Bacillati</taxon>
        <taxon>Mycoplasmatota</taxon>
        <taxon>Mycoplasmoidales</taxon>
        <taxon>Metamycoplasmataceae</taxon>
        <taxon>Mycoplasmopsis</taxon>
    </lineage>
</organism>
<protein>
    <submittedName>
        <fullName evidence="9">Uncharacterized ABC transporter permease MG468 homolog</fullName>
    </submittedName>
</protein>
<name>A0A449AU91_9BACT</name>
<dbReference type="InterPro" id="IPR003838">
    <property type="entry name" value="ABC3_permease_C"/>
</dbReference>
<evidence type="ECO:0000256" key="1">
    <source>
        <dbReference type="ARBA" id="ARBA00004651"/>
    </source>
</evidence>
<keyword evidence="2" id="KW-1003">Cell membrane</keyword>
<dbReference type="RefSeq" id="WP_129622196.1">
    <property type="nucleotide sequence ID" value="NZ_LR215024.1"/>
</dbReference>
<dbReference type="KEGG" id="mgly:NCTC10194_00046"/>
<dbReference type="Pfam" id="PF02687">
    <property type="entry name" value="FtsX"/>
    <property type="match status" value="2"/>
</dbReference>
<dbReference type="PANTHER" id="PTHR30572:SF4">
    <property type="entry name" value="ABC TRANSPORTER PERMEASE YTRF"/>
    <property type="match status" value="1"/>
</dbReference>
<keyword evidence="4 7" id="KW-1133">Transmembrane helix</keyword>
<dbReference type="InterPro" id="IPR050250">
    <property type="entry name" value="Macrolide_Exporter_MacB"/>
</dbReference>
<comment type="subcellular location">
    <subcellularLocation>
        <location evidence="1">Cell membrane</location>
        <topology evidence="1">Multi-pass membrane protein</topology>
    </subcellularLocation>
</comment>
<feature type="transmembrane region" description="Helical" evidence="7">
    <location>
        <begin position="2670"/>
        <end position="2698"/>
    </location>
</feature>
<keyword evidence="3 7" id="KW-0812">Transmembrane</keyword>
<feature type="transmembrane region" description="Helical" evidence="7">
    <location>
        <begin position="1938"/>
        <end position="1961"/>
    </location>
</feature>